<evidence type="ECO:0000313" key="2">
    <source>
        <dbReference type="Proteomes" id="UP001341259"/>
    </source>
</evidence>
<evidence type="ECO:0000313" key="1">
    <source>
        <dbReference type="EMBL" id="WUG95883.1"/>
    </source>
</evidence>
<accession>A0ABZ1NVT2</accession>
<dbReference type="RefSeq" id="WP_328341606.1">
    <property type="nucleotide sequence ID" value="NZ_CP107906.1"/>
</dbReference>
<dbReference type="InterPro" id="IPR001753">
    <property type="entry name" value="Enoyl-CoA_hydra/iso"/>
</dbReference>
<gene>
    <name evidence="1" type="ORF">OHB29_24295</name>
</gene>
<dbReference type="PANTHER" id="PTHR43459:SF1">
    <property type="entry name" value="EG:BACN32G11.4 PROTEIN"/>
    <property type="match status" value="1"/>
</dbReference>
<sequence length="285" mass="30840">MTAATTQAVLGVDKVTSGYWRVTFQNPPINLFDPETFAALRVLLDDLETDPEVRVVVFDSANPDYFISHLDVVRMAEVPDVPGAADLSADWHHFVNRLAHAGVISIASVRGRTRGIGNEFALACHIRFASRERALFGQTEIGTGVVPGGGGLDWLPRLVGRSRALEIAVGGEDYDADTAELYGWINRSVPDSELDAFVDAFARRVAGFERGALATAKRLVNERTAPPSEGELLQSFRTILELIQTPAAQARIGLIISKGFGQESETELNLPDVVAQLTDELAAQG</sequence>
<proteinExistence type="predicted"/>
<protein>
    <submittedName>
        <fullName evidence="1">Enoyl-CoA hydratase/isomerase family protein</fullName>
    </submittedName>
</protein>
<dbReference type="SUPFAM" id="SSF52096">
    <property type="entry name" value="ClpP/crotonase"/>
    <property type="match status" value="1"/>
</dbReference>
<dbReference type="InterPro" id="IPR029045">
    <property type="entry name" value="ClpP/crotonase-like_dom_sf"/>
</dbReference>
<dbReference type="Pfam" id="PF00378">
    <property type="entry name" value="ECH_1"/>
    <property type="match status" value="1"/>
</dbReference>
<dbReference type="PANTHER" id="PTHR43459">
    <property type="entry name" value="ENOYL-COA HYDRATASE"/>
    <property type="match status" value="1"/>
</dbReference>
<dbReference type="EMBL" id="CP107906">
    <property type="protein sequence ID" value="WUG95883.1"/>
    <property type="molecule type" value="Genomic_DNA"/>
</dbReference>
<keyword evidence="2" id="KW-1185">Reference proteome</keyword>
<name>A0ABZ1NVT2_STRVL</name>
<dbReference type="Proteomes" id="UP001341259">
    <property type="component" value="Chromosome"/>
</dbReference>
<organism evidence="1 2">
    <name type="scientific">Streptomyces violaceus</name>
    <name type="common">Streptomyces venezuelae</name>
    <dbReference type="NCBI Taxonomy" id="1936"/>
    <lineage>
        <taxon>Bacteria</taxon>
        <taxon>Bacillati</taxon>
        <taxon>Actinomycetota</taxon>
        <taxon>Actinomycetes</taxon>
        <taxon>Kitasatosporales</taxon>
        <taxon>Streptomycetaceae</taxon>
        <taxon>Streptomyces</taxon>
    </lineage>
</organism>
<dbReference type="CDD" id="cd06558">
    <property type="entry name" value="crotonase-like"/>
    <property type="match status" value="1"/>
</dbReference>
<reference evidence="1 2" key="1">
    <citation type="submission" date="2022-10" db="EMBL/GenBank/DDBJ databases">
        <title>The complete genomes of actinobacterial strains from the NBC collection.</title>
        <authorList>
            <person name="Joergensen T.S."/>
            <person name="Alvarez Arevalo M."/>
            <person name="Sterndorff E.B."/>
            <person name="Faurdal D."/>
            <person name="Vuksanovic O."/>
            <person name="Mourched A.-S."/>
            <person name="Charusanti P."/>
            <person name="Shaw S."/>
            <person name="Blin K."/>
            <person name="Weber T."/>
        </authorList>
    </citation>
    <scope>NUCLEOTIDE SEQUENCE [LARGE SCALE GENOMIC DNA]</scope>
    <source>
        <strain evidence="1 2">NBC_00456</strain>
    </source>
</reference>
<dbReference type="Gene3D" id="3.90.226.10">
    <property type="entry name" value="2-enoyl-CoA Hydratase, Chain A, domain 1"/>
    <property type="match status" value="1"/>
</dbReference>